<feature type="transmembrane region" description="Helical" evidence="7">
    <location>
        <begin position="314"/>
        <end position="334"/>
    </location>
</feature>
<keyword evidence="3" id="KW-1003">Cell membrane</keyword>
<evidence type="ECO:0000256" key="5">
    <source>
        <dbReference type="ARBA" id="ARBA00022989"/>
    </source>
</evidence>
<evidence type="ECO:0000313" key="10">
    <source>
        <dbReference type="Proteomes" id="UP001172721"/>
    </source>
</evidence>
<dbReference type="Pfam" id="PF07690">
    <property type="entry name" value="MFS_1"/>
    <property type="match status" value="1"/>
</dbReference>
<name>A0ABT8I059_9BACL</name>
<reference evidence="9" key="1">
    <citation type="submission" date="2023-07" db="EMBL/GenBank/DDBJ databases">
        <title>Fictibacillus sp. isolated from freshwater pond.</title>
        <authorList>
            <person name="Kirdat K."/>
            <person name="Bhat A."/>
            <person name="Mourya A."/>
            <person name="Yadav A."/>
        </authorList>
    </citation>
    <scope>NUCLEOTIDE SEQUENCE</scope>
    <source>
        <strain evidence="9">NE201</strain>
    </source>
</reference>
<keyword evidence="6 7" id="KW-0472">Membrane</keyword>
<evidence type="ECO:0000256" key="6">
    <source>
        <dbReference type="ARBA" id="ARBA00023136"/>
    </source>
</evidence>
<evidence type="ECO:0000256" key="2">
    <source>
        <dbReference type="ARBA" id="ARBA00022448"/>
    </source>
</evidence>
<evidence type="ECO:0000256" key="1">
    <source>
        <dbReference type="ARBA" id="ARBA00004651"/>
    </source>
</evidence>
<dbReference type="EMBL" id="JAUHTR010000011">
    <property type="protein sequence ID" value="MDN4526407.1"/>
    <property type="molecule type" value="Genomic_DNA"/>
</dbReference>
<feature type="transmembrane region" description="Helical" evidence="7">
    <location>
        <begin position="69"/>
        <end position="86"/>
    </location>
</feature>
<feature type="transmembrane region" description="Helical" evidence="7">
    <location>
        <begin position="346"/>
        <end position="366"/>
    </location>
</feature>
<comment type="subcellular location">
    <subcellularLocation>
        <location evidence="1">Cell membrane</location>
        <topology evidence="1">Multi-pass membrane protein</topology>
    </subcellularLocation>
</comment>
<feature type="transmembrane region" description="Helical" evidence="7">
    <location>
        <begin position="43"/>
        <end position="62"/>
    </location>
</feature>
<dbReference type="InterPro" id="IPR011701">
    <property type="entry name" value="MFS"/>
</dbReference>
<feature type="transmembrane region" description="Helical" evidence="7">
    <location>
        <begin position="200"/>
        <end position="223"/>
    </location>
</feature>
<accession>A0ABT8I059</accession>
<feature type="transmembrane region" description="Helical" evidence="7">
    <location>
        <begin position="266"/>
        <end position="284"/>
    </location>
</feature>
<feature type="transmembrane region" description="Helical" evidence="7">
    <location>
        <begin position="290"/>
        <end position="307"/>
    </location>
</feature>
<dbReference type="SUPFAM" id="SSF103473">
    <property type="entry name" value="MFS general substrate transporter"/>
    <property type="match status" value="1"/>
</dbReference>
<evidence type="ECO:0000256" key="7">
    <source>
        <dbReference type="SAM" id="Phobius"/>
    </source>
</evidence>
<evidence type="ECO:0000256" key="3">
    <source>
        <dbReference type="ARBA" id="ARBA00022475"/>
    </source>
</evidence>
<dbReference type="InterPro" id="IPR036259">
    <property type="entry name" value="MFS_trans_sf"/>
</dbReference>
<dbReference type="Proteomes" id="UP001172721">
    <property type="component" value="Unassembled WGS sequence"/>
</dbReference>
<protein>
    <submittedName>
        <fullName evidence="9">MFS transporter</fullName>
    </submittedName>
</protein>
<keyword evidence="4 7" id="KW-0812">Transmembrane</keyword>
<dbReference type="PANTHER" id="PTHR43124:SF3">
    <property type="entry name" value="CHLORAMPHENICOL EFFLUX PUMP RV0191"/>
    <property type="match status" value="1"/>
</dbReference>
<sequence length="371" mass="40358">MWRIVLPGIAMIGVTYAFARFSFGLFLPNISQSINLTESNAGVTGSTAYIAYTLALFTSSYLIKRFGQLRVIQFAGLSAVIGLFGIGLSQNFLSLALSTFIAGLGSGWASPAYSQVASTSLNKDDKDRGNTWMNSGTSFGLIVSGPIAILFTDHWRFAFISFAIISLAVLLWNSIRIPYEKPELHDEKIISGPIFKKAKYLLLSSFIVGFGSSIYWTFSRSFLKVEYNMSDHESVIFWVTMGVTGAVGGLAGGIMNRGGLTLSYRLALLLLSISVISITIPSLYSVYSSGFLFGISYIFVTGLLIVWATRIFPLVPHVGVSLSFLALGVGQSIGSAMAGKLISMSSYSWVFIIYSFFCIIGLIIPVERKSF</sequence>
<proteinExistence type="predicted"/>
<evidence type="ECO:0000256" key="4">
    <source>
        <dbReference type="ARBA" id="ARBA00022692"/>
    </source>
</evidence>
<dbReference type="RefSeq" id="WP_301167435.1">
    <property type="nucleotide sequence ID" value="NZ_JAUHTR010000011.1"/>
</dbReference>
<dbReference type="Gene3D" id="1.20.1250.20">
    <property type="entry name" value="MFS general substrate transporter like domains"/>
    <property type="match status" value="2"/>
</dbReference>
<feature type="transmembrane region" description="Helical" evidence="7">
    <location>
        <begin position="157"/>
        <end position="179"/>
    </location>
</feature>
<organism evidence="9 10">
    <name type="scientific">Fictibacillus fluitans</name>
    <dbReference type="NCBI Taxonomy" id="3058422"/>
    <lineage>
        <taxon>Bacteria</taxon>
        <taxon>Bacillati</taxon>
        <taxon>Bacillota</taxon>
        <taxon>Bacilli</taxon>
        <taxon>Bacillales</taxon>
        <taxon>Fictibacillaceae</taxon>
        <taxon>Fictibacillus</taxon>
    </lineage>
</organism>
<feature type="domain" description="Major facilitator superfamily (MFS) profile" evidence="8">
    <location>
        <begin position="5"/>
        <end position="371"/>
    </location>
</feature>
<keyword evidence="10" id="KW-1185">Reference proteome</keyword>
<feature type="transmembrane region" description="Helical" evidence="7">
    <location>
        <begin position="235"/>
        <end position="254"/>
    </location>
</feature>
<dbReference type="InterPro" id="IPR050189">
    <property type="entry name" value="MFS_Efflux_Transporters"/>
</dbReference>
<dbReference type="PROSITE" id="PS50850">
    <property type="entry name" value="MFS"/>
    <property type="match status" value="1"/>
</dbReference>
<keyword evidence="5 7" id="KW-1133">Transmembrane helix</keyword>
<feature type="transmembrane region" description="Helical" evidence="7">
    <location>
        <begin position="131"/>
        <end position="151"/>
    </location>
</feature>
<gene>
    <name evidence="9" type="ORF">QYB97_18140</name>
</gene>
<dbReference type="PANTHER" id="PTHR43124">
    <property type="entry name" value="PURINE EFFLUX PUMP PBUE"/>
    <property type="match status" value="1"/>
</dbReference>
<evidence type="ECO:0000313" key="9">
    <source>
        <dbReference type="EMBL" id="MDN4526407.1"/>
    </source>
</evidence>
<dbReference type="InterPro" id="IPR020846">
    <property type="entry name" value="MFS_dom"/>
</dbReference>
<feature type="transmembrane region" description="Helical" evidence="7">
    <location>
        <begin position="92"/>
        <end position="110"/>
    </location>
</feature>
<comment type="caution">
    <text evidence="9">The sequence shown here is derived from an EMBL/GenBank/DDBJ whole genome shotgun (WGS) entry which is preliminary data.</text>
</comment>
<evidence type="ECO:0000259" key="8">
    <source>
        <dbReference type="PROSITE" id="PS50850"/>
    </source>
</evidence>
<keyword evidence="2" id="KW-0813">Transport</keyword>